<evidence type="ECO:0000256" key="3">
    <source>
        <dbReference type="SAM" id="MobiDB-lite"/>
    </source>
</evidence>
<accession>A0A096P920</accession>
<dbReference type="PANTHER" id="PTHR10288">
    <property type="entry name" value="KH DOMAIN CONTAINING RNA BINDING PROTEIN"/>
    <property type="match status" value="1"/>
</dbReference>
<feature type="region of interest" description="Disordered" evidence="3">
    <location>
        <begin position="1"/>
        <end position="137"/>
    </location>
</feature>
<feature type="domain" description="WW" evidence="4">
    <location>
        <begin position="380"/>
        <end position="413"/>
    </location>
</feature>
<dbReference type="InterPro" id="IPR036020">
    <property type="entry name" value="WW_dom_sf"/>
</dbReference>
<evidence type="ECO:0000259" key="4">
    <source>
        <dbReference type="PROSITE" id="PS50020"/>
    </source>
</evidence>
<dbReference type="KEGG" id="ota:OT_ostta18g00750"/>
<organism evidence="5 6">
    <name type="scientific">Ostreococcus tauri</name>
    <name type="common">Marine green alga</name>
    <dbReference type="NCBI Taxonomy" id="70448"/>
    <lineage>
        <taxon>Eukaryota</taxon>
        <taxon>Viridiplantae</taxon>
        <taxon>Chlorophyta</taxon>
        <taxon>Mamiellophyceae</taxon>
        <taxon>Mamiellales</taxon>
        <taxon>Bathycoccaceae</taxon>
        <taxon>Ostreococcus</taxon>
    </lineage>
</organism>
<sequence length="416" mass="43719">MASTATADDARATDGATTEATIAMKRHRATDDDDGTKRRRADADDDAVHAVTADDAGATVNEASARPRAGVDGERRDDDDDGDADGGGDGDVTDARTNDDDDDAVTLRAAVGEDPAVTAARNAARRGPSAEDVEAARANAERERLELERENEIVTRSLECPQSMVGRIIGRGGETIKSLQATSGAHVAIDQSGADGEPKRVTISGTRKSVDAASELVENLLLGTGAMGGMLVIPGQITRSIECPKERVGKIIGRGGETIRGIQAATGARLQIDQTRQPCVVMMAGAEACVDACTQVVNEILEGGSTAVFNEIARGGQGFGYASSANAAPYASAGWTQTASTAYAQQDVAAYAQQQAMYAQMYAAYSAQSQPQISKEQYEAIARNPWRALDDGKGNTYYYNALTGVSQWDKPDDFKA</sequence>
<dbReference type="Gene3D" id="2.20.70.10">
    <property type="match status" value="1"/>
</dbReference>
<keyword evidence="2" id="KW-0694">RNA-binding</keyword>
<reference evidence="5 6" key="2">
    <citation type="journal article" date="2014" name="BMC Genomics">
        <title>An improved genome of the model marine alga Ostreococcus tauri unfolds by assessing Illumina de novo assemblies.</title>
        <authorList>
            <person name="Blanc-Mathieu R."/>
            <person name="Verhelst B."/>
            <person name="Derelle E."/>
            <person name="Rombauts S."/>
            <person name="Bouget F.Y."/>
            <person name="Carre I."/>
            <person name="Chateau A."/>
            <person name="Eyre-Walker A."/>
            <person name="Grimsley N."/>
            <person name="Moreau H."/>
            <person name="Piegu B."/>
            <person name="Rivals E."/>
            <person name="Schackwitz W."/>
            <person name="Van de Peer Y."/>
            <person name="Piganeau G."/>
        </authorList>
    </citation>
    <scope>NUCLEOTIDE SEQUENCE [LARGE SCALE GENOMIC DNA]</scope>
    <source>
        <strain evidence="6">OTTH 0595 / CCAP 157/2 / RCC745</strain>
    </source>
</reference>
<dbReference type="InterPro" id="IPR036612">
    <property type="entry name" value="KH_dom_type_1_sf"/>
</dbReference>
<dbReference type="GeneID" id="9838288"/>
<dbReference type="SUPFAM" id="SSF54791">
    <property type="entry name" value="Eukaryotic type KH-domain (KH-domain type I)"/>
    <property type="match status" value="2"/>
</dbReference>
<dbReference type="Pfam" id="PF00397">
    <property type="entry name" value="WW"/>
    <property type="match status" value="1"/>
</dbReference>
<dbReference type="PROSITE" id="PS01159">
    <property type="entry name" value="WW_DOMAIN_1"/>
    <property type="match status" value="1"/>
</dbReference>
<dbReference type="CDD" id="cd00201">
    <property type="entry name" value="WW"/>
    <property type="match status" value="1"/>
</dbReference>
<dbReference type="CDD" id="cd00105">
    <property type="entry name" value="KH-I"/>
    <property type="match status" value="1"/>
</dbReference>
<evidence type="ECO:0000256" key="2">
    <source>
        <dbReference type="PROSITE-ProRule" id="PRU00117"/>
    </source>
</evidence>
<dbReference type="InterPro" id="IPR001202">
    <property type="entry name" value="WW_dom"/>
</dbReference>
<gene>
    <name evidence="5" type="ORF">OT_ostta18g00750</name>
</gene>
<dbReference type="InParanoid" id="A0A096P920"/>
<comment type="caution">
    <text evidence="5">The sequence shown here is derived from an EMBL/GenBank/DDBJ whole genome shotgun (WGS) entry which is preliminary data.</text>
</comment>
<name>A0A096P920_OSTTA</name>
<dbReference type="RefSeq" id="XP_003084120.2">
    <property type="nucleotide sequence ID" value="XM_003084072.2"/>
</dbReference>
<dbReference type="SUPFAM" id="SSF51045">
    <property type="entry name" value="WW domain"/>
    <property type="match status" value="1"/>
</dbReference>
<dbReference type="Gene3D" id="3.30.1370.10">
    <property type="entry name" value="K Homology domain, type 1"/>
    <property type="match status" value="2"/>
</dbReference>
<dbReference type="OrthoDB" id="498599at2759"/>
<feature type="compositionally biased region" description="Low complexity" evidence="3">
    <location>
        <begin position="49"/>
        <end position="59"/>
    </location>
</feature>
<keyword evidence="1" id="KW-0677">Repeat</keyword>
<dbReference type="SMART" id="SM00456">
    <property type="entry name" value="WW"/>
    <property type="match status" value="1"/>
</dbReference>
<feature type="compositionally biased region" description="Low complexity" evidence="3">
    <location>
        <begin position="1"/>
        <end position="21"/>
    </location>
</feature>
<evidence type="ECO:0000313" key="5">
    <source>
        <dbReference type="EMBL" id="CEG00713.1"/>
    </source>
</evidence>
<evidence type="ECO:0000256" key="1">
    <source>
        <dbReference type="ARBA" id="ARBA00022737"/>
    </source>
</evidence>
<dbReference type="PROSITE" id="PS50020">
    <property type="entry name" value="WW_DOMAIN_2"/>
    <property type="match status" value="1"/>
</dbReference>
<feature type="compositionally biased region" description="Acidic residues" evidence="3">
    <location>
        <begin position="77"/>
        <end position="92"/>
    </location>
</feature>
<dbReference type="Pfam" id="PF00013">
    <property type="entry name" value="KH_1"/>
    <property type="match status" value="2"/>
</dbReference>
<dbReference type="Proteomes" id="UP000009170">
    <property type="component" value="Unassembled WGS sequence"/>
</dbReference>
<dbReference type="PROSITE" id="PS50084">
    <property type="entry name" value="KH_TYPE_1"/>
    <property type="match status" value="2"/>
</dbReference>
<dbReference type="SMART" id="SM00322">
    <property type="entry name" value="KH"/>
    <property type="match status" value="2"/>
</dbReference>
<protein>
    <submittedName>
        <fullName evidence="5">K Homology domain, type 1</fullName>
    </submittedName>
</protein>
<dbReference type="AlphaFoldDB" id="A0A096P920"/>
<dbReference type="InterPro" id="IPR004087">
    <property type="entry name" value="KH_dom"/>
</dbReference>
<reference evidence="6" key="1">
    <citation type="journal article" date="2006" name="Proc. Natl. Acad. Sci. U.S.A.">
        <title>Genome analysis of the smallest free-living eukaryote Ostreococcus tauri unveils many unique features.</title>
        <authorList>
            <person name="Derelle E."/>
            <person name="Ferraz C."/>
            <person name="Rombauts S."/>
            <person name="Rouze P."/>
            <person name="Worden A.Z."/>
            <person name="Robbens S."/>
            <person name="Partensky F."/>
            <person name="Degroeve S."/>
            <person name="Echeynie S."/>
            <person name="Cooke R."/>
            <person name="Saeys Y."/>
            <person name="Wuyts J."/>
            <person name="Jabbari K."/>
            <person name="Bowler C."/>
            <person name="Panaud O."/>
            <person name="Piegu B."/>
            <person name="Ball S.G."/>
            <person name="Ral J.-P."/>
            <person name="Bouget F.-Y."/>
            <person name="Piganeau G."/>
            <person name="De Baets B."/>
            <person name="Picard A."/>
            <person name="Delseny M."/>
            <person name="Demaille J."/>
            <person name="Van de Peer Y."/>
            <person name="Moreau H."/>
        </authorList>
    </citation>
    <scope>NUCLEOTIDE SEQUENCE [LARGE SCALE GENOMIC DNA]</scope>
    <source>
        <strain evidence="6">OTTH 0595 / CCAP 157/2 / RCC745</strain>
    </source>
</reference>
<keyword evidence="6" id="KW-1185">Reference proteome</keyword>
<dbReference type="InterPro" id="IPR004088">
    <property type="entry name" value="KH_dom_type_1"/>
</dbReference>
<dbReference type="EMBL" id="CAID01000018">
    <property type="protein sequence ID" value="CEG00713.1"/>
    <property type="molecule type" value="Genomic_DNA"/>
</dbReference>
<evidence type="ECO:0000313" key="6">
    <source>
        <dbReference type="Proteomes" id="UP000009170"/>
    </source>
</evidence>
<dbReference type="GO" id="GO:0003723">
    <property type="term" value="F:RNA binding"/>
    <property type="evidence" value="ECO:0007669"/>
    <property type="project" value="UniProtKB-UniRule"/>
</dbReference>
<proteinExistence type="predicted"/>